<dbReference type="GO" id="GO:0006281">
    <property type="term" value="P:DNA repair"/>
    <property type="evidence" value="ECO:0007669"/>
    <property type="project" value="InterPro"/>
</dbReference>
<dbReference type="Gene3D" id="3.30.70.270">
    <property type="match status" value="1"/>
</dbReference>
<dbReference type="InterPro" id="IPR001126">
    <property type="entry name" value="UmuC"/>
</dbReference>
<gene>
    <name evidence="5" type="ORF">PS3_10543</name>
</gene>
<evidence type="ECO:0000313" key="6">
    <source>
        <dbReference type="Proteomes" id="UP000004567"/>
    </source>
</evidence>
<comment type="similarity">
    <text evidence="1">Belongs to the DNA polymerase type-Y family.</text>
</comment>
<dbReference type="GO" id="GO:0003684">
    <property type="term" value="F:damaged DNA binding"/>
    <property type="evidence" value="ECO:0007669"/>
    <property type="project" value="InterPro"/>
</dbReference>
<dbReference type="PANTHER" id="PTHR11076">
    <property type="entry name" value="DNA REPAIR POLYMERASE UMUC / TRANSFERASE FAMILY MEMBER"/>
    <property type="match status" value="1"/>
</dbReference>
<dbReference type="InterPro" id="IPR017961">
    <property type="entry name" value="DNA_pol_Y-fam_little_finger"/>
</dbReference>
<proteinExistence type="inferred from homology"/>
<dbReference type="STRING" id="1144300.PS3_10543"/>
<evidence type="ECO:0000256" key="2">
    <source>
        <dbReference type="ARBA" id="ARBA00022457"/>
    </source>
</evidence>
<dbReference type="PANTHER" id="PTHR11076:SF35">
    <property type="entry name" value="DNA REPAIR PROTEIN HOMOLOG YOBH"/>
    <property type="match status" value="1"/>
</dbReference>
<comment type="caution">
    <text evidence="5">The sequence shown here is derived from an EMBL/GenBank/DDBJ whole genome shotgun (WGS) entry which is preliminary data.</text>
</comment>
<dbReference type="Pfam" id="PF11799">
    <property type="entry name" value="IMS_C"/>
    <property type="match status" value="1"/>
</dbReference>
<dbReference type="GO" id="GO:0009432">
    <property type="term" value="P:SOS response"/>
    <property type="evidence" value="ECO:0007669"/>
    <property type="project" value="TreeGrafter"/>
</dbReference>
<dbReference type="Gene3D" id="1.10.150.20">
    <property type="entry name" value="5' to 3' exonuclease, C-terminal subdomain"/>
    <property type="match status" value="1"/>
</dbReference>
<evidence type="ECO:0000259" key="4">
    <source>
        <dbReference type="PROSITE" id="PS50173"/>
    </source>
</evidence>
<evidence type="ECO:0000256" key="3">
    <source>
        <dbReference type="ARBA" id="ARBA00022932"/>
    </source>
</evidence>
<dbReference type="Pfam" id="PF00817">
    <property type="entry name" value="IMS"/>
    <property type="match status" value="1"/>
</dbReference>
<reference evidence="5 6" key="1">
    <citation type="journal article" date="2013" name="Genome Announc.">
        <title>Genome Sequence of Lactobacillus gastricus PS3, a Strain Isolated from Human Milk.</title>
        <authorList>
            <person name="Martin V."/>
            <person name="Cardenas N."/>
            <person name="Jimenez E."/>
            <person name="Maldonado A."/>
            <person name="Rodriguez J.M."/>
            <person name="Fernandez L."/>
        </authorList>
    </citation>
    <scope>NUCLEOTIDE SEQUENCE [LARGE SCALE GENOMIC DNA]</scope>
    <source>
        <strain evidence="5 6">PS3</strain>
    </source>
</reference>
<dbReference type="Gene3D" id="3.40.1170.60">
    <property type="match status" value="1"/>
</dbReference>
<keyword evidence="3" id="KW-0239">DNA-directed DNA polymerase</keyword>
<keyword evidence="3" id="KW-0548">Nucleotidyltransferase</keyword>
<dbReference type="AlphaFoldDB" id="H4GHR9"/>
<dbReference type="InterPro" id="IPR050116">
    <property type="entry name" value="DNA_polymerase-Y"/>
</dbReference>
<dbReference type="SUPFAM" id="SSF56672">
    <property type="entry name" value="DNA/RNA polymerases"/>
    <property type="match status" value="1"/>
</dbReference>
<protein>
    <submittedName>
        <fullName evidence="5">UV-damage repair protein</fullName>
    </submittedName>
</protein>
<evidence type="ECO:0000313" key="5">
    <source>
        <dbReference type="EMBL" id="EHS87549.1"/>
    </source>
</evidence>
<dbReference type="PATRIC" id="fig|1144300.3.peg.35"/>
<dbReference type="GO" id="GO:0003887">
    <property type="term" value="F:DNA-directed DNA polymerase activity"/>
    <property type="evidence" value="ECO:0007669"/>
    <property type="project" value="UniProtKB-KW"/>
</dbReference>
<name>H4GHR9_9LACO</name>
<feature type="domain" description="UmuC" evidence="4">
    <location>
        <begin position="11"/>
        <end position="239"/>
    </location>
</feature>
<dbReference type="InterPro" id="IPR043128">
    <property type="entry name" value="Rev_trsase/Diguanyl_cyclase"/>
</dbReference>
<evidence type="ECO:0000256" key="1">
    <source>
        <dbReference type="ARBA" id="ARBA00010945"/>
    </source>
</evidence>
<dbReference type="EMBL" id="AICN01000004">
    <property type="protein sequence ID" value="EHS87549.1"/>
    <property type="molecule type" value="Genomic_DNA"/>
</dbReference>
<keyword evidence="3" id="KW-0808">Transferase</keyword>
<dbReference type="InterPro" id="IPR043502">
    <property type="entry name" value="DNA/RNA_pol_sf"/>
</dbReference>
<dbReference type="PROSITE" id="PS50173">
    <property type="entry name" value="UMUC"/>
    <property type="match status" value="1"/>
</dbReference>
<sequence length="510" mass="57440">MEVFIVSEQTFLAIDLKSFYASAECAALGLDPLNANLVVADESRTEKTICLAVSPALKAFGVPGRPRLFEVNQAVRKLNQQRTQALGHSLAKQKSIYREQLLAHPSLRLSFQIVPPRMQYYLNLSAEIYEIYLRYLEPKHIHVYSIDEVFIDITDYLHHHDTSAAELAKEIILTIQAETSITATAGIGTNMYLAKVALDIMAKKIPTDADGVRIAHLDELSYRQLLWAHQPLTDFWRVGRGYARRLKKLGLNTMGDIARASIGTLSDPLNAEVLYHEFGKNAELLIDHAWGFESATIRDIKQYRASDHGIYSGQVLPKPYPIPAARLVVSEMADDLALQLIKQQSLTDQITLHLSYDAQSLNQPFFDYNGPLSQDFYGRQVPKSAHGSRKLSDLTTSSRELKVAFDELFDEIANPKLLIRKITVIANHLVTETELAKIQRTQQLDLFSDPDQVAHQARQEQSHRDQDKNVQETILKIQNEFGKNALIKAGDLLEDATARKRHNEIGGHQA</sequence>
<dbReference type="GO" id="GO:0042276">
    <property type="term" value="P:error-prone translesion synthesis"/>
    <property type="evidence" value="ECO:0007669"/>
    <property type="project" value="TreeGrafter"/>
</dbReference>
<keyword evidence="2" id="KW-0515">Mutator protein</keyword>
<accession>H4GHR9</accession>
<dbReference type="GO" id="GO:0005829">
    <property type="term" value="C:cytosol"/>
    <property type="evidence" value="ECO:0007669"/>
    <property type="project" value="TreeGrafter"/>
</dbReference>
<dbReference type="Proteomes" id="UP000004567">
    <property type="component" value="Unassembled WGS sequence"/>
</dbReference>
<organism evidence="5 6">
    <name type="scientific">Limosilactobacillus gastricus PS3</name>
    <dbReference type="NCBI Taxonomy" id="1144300"/>
    <lineage>
        <taxon>Bacteria</taxon>
        <taxon>Bacillati</taxon>
        <taxon>Bacillota</taxon>
        <taxon>Bacilli</taxon>
        <taxon>Lactobacillales</taxon>
        <taxon>Lactobacillaceae</taxon>
        <taxon>Limosilactobacillus</taxon>
    </lineage>
</organism>